<feature type="domain" description="PPE-PPW subfamily C-terminal" evidence="4">
    <location>
        <begin position="464"/>
        <end position="505"/>
    </location>
</feature>
<dbReference type="Gene3D" id="1.20.1260.20">
    <property type="entry name" value="PPE superfamily"/>
    <property type="match status" value="1"/>
</dbReference>
<evidence type="ECO:0000313" key="5">
    <source>
        <dbReference type="EMBL" id="KLO35377.1"/>
    </source>
</evidence>
<dbReference type="Pfam" id="PF00823">
    <property type="entry name" value="PPE"/>
    <property type="match status" value="1"/>
</dbReference>
<dbReference type="InterPro" id="IPR038332">
    <property type="entry name" value="PPE_sf"/>
</dbReference>
<reference evidence="5 6" key="1">
    <citation type="submission" date="2015-05" db="EMBL/GenBank/DDBJ databases">
        <title>Genome sequence of Mycobacterium haemophilum.</title>
        <authorList>
            <person name="Greninger A.L."/>
            <person name="Cunningham G."/>
            <person name="Miller S."/>
        </authorList>
    </citation>
    <scope>NUCLEOTIDE SEQUENCE [LARGE SCALE GENOMIC DNA]</scope>
    <source>
        <strain evidence="6">UC1</strain>
    </source>
</reference>
<accession>A0A0I9XM76</accession>
<organism evidence="5 6">
    <name type="scientific">Mycobacterium haemophilum</name>
    <dbReference type="NCBI Taxonomy" id="29311"/>
    <lineage>
        <taxon>Bacteria</taxon>
        <taxon>Bacillati</taxon>
        <taxon>Actinomycetota</taxon>
        <taxon>Actinomycetes</taxon>
        <taxon>Mycobacteriales</taxon>
        <taxon>Mycobacteriaceae</taxon>
        <taxon>Mycobacterium</taxon>
    </lineage>
</organism>
<dbReference type="Proteomes" id="UP000036334">
    <property type="component" value="Unassembled WGS sequence"/>
</dbReference>
<feature type="region of interest" description="Disordered" evidence="2">
    <location>
        <begin position="505"/>
        <end position="530"/>
    </location>
</feature>
<dbReference type="EMBL" id="LDPR01000015">
    <property type="protein sequence ID" value="KLO35377.1"/>
    <property type="molecule type" value="Genomic_DNA"/>
</dbReference>
<dbReference type="PANTHER" id="PTHR46766">
    <property type="entry name" value="GLUTAMINE-RICH PROTEIN 2"/>
    <property type="match status" value="1"/>
</dbReference>
<evidence type="ECO:0000313" key="6">
    <source>
        <dbReference type="Proteomes" id="UP000036334"/>
    </source>
</evidence>
<dbReference type="SUPFAM" id="SSF140459">
    <property type="entry name" value="PE/PPE dimer-like"/>
    <property type="match status" value="1"/>
</dbReference>
<dbReference type="PANTHER" id="PTHR46766:SF1">
    <property type="entry name" value="GLUTAMINE-RICH PROTEIN 2"/>
    <property type="match status" value="1"/>
</dbReference>
<comment type="similarity">
    <text evidence="1">Belongs to the mycobacterial PPE family.</text>
</comment>
<name>A0A0I9XM76_9MYCO</name>
<dbReference type="RefSeq" id="WP_047315903.1">
    <property type="nucleotide sequence ID" value="NZ_LDPQ01000018.1"/>
</dbReference>
<dbReference type="AlphaFoldDB" id="A0A0I9XM76"/>
<dbReference type="InterPro" id="IPR043641">
    <property type="entry name" value="PPE-PPW_C"/>
</dbReference>
<proteinExistence type="inferred from homology"/>
<evidence type="ECO:0000259" key="4">
    <source>
        <dbReference type="Pfam" id="PF18878"/>
    </source>
</evidence>
<evidence type="ECO:0000256" key="1">
    <source>
        <dbReference type="ARBA" id="ARBA00010652"/>
    </source>
</evidence>
<dbReference type="PATRIC" id="fig|29311.18.peg.1575"/>
<gene>
    <name evidence="5" type="ORF">ABH38_16015</name>
</gene>
<dbReference type="InterPro" id="IPR000030">
    <property type="entry name" value="PPE_dom"/>
</dbReference>
<protein>
    <recommendedName>
        <fullName evidence="7">PPE family domain-containing protein</fullName>
    </recommendedName>
</protein>
<evidence type="ECO:0000256" key="2">
    <source>
        <dbReference type="SAM" id="MobiDB-lite"/>
    </source>
</evidence>
<comment type="caution">
    <text evidence="5">The sequence shown here is derived from an EMBL/GenBank/DDBJ whole genome shotgun (WGS) entry which is preliminary data.</text>
</comment>
<sequence>MAAPVWLAVPPEIHSALLSSGAGPAGLLAAASGWRSLSAAYASAADELTAIVAAVQAGWDGPSAEQYAVAHAPYLAWLLRASTNSAGMAVKQETAAAAYTMALAAMPTLMELAANHAIHAVLTATNFFGLNTIPLALNEADYMRMWFQAAATMATYQAASSLAVALAPQTDPAPHIENSDSSDSSGDSGEHDIVDNDAGNPYELSWWMNRFLEVPETLWRDVLEFPQHPAGAIAQLQSDIPGLIADEAGHVVEAYQAFAPEIQALALVTSTGNAGLSAGLPGLTGLAGLAGIQAAPVLAAATPTPEPSGLPVATSSPVLSGAPAAAFAPTTVLASAPAVTPATALPPGAAPPTPGGPGGLGYPYLVGPPGLGLGSSVSTGATAKKKVPEPGIAVAATVVAGPARVRRRRRAQLRGYGDEFMQMDVQVEPDWGAPPSVGVPPASGGQSAVAAIASGQRAWPLGFAETPGFAGTMPRDADQAATGLAALAGDGFGGGPAAPMVPSTWEAEQRQLGKEEQSRTETFEYDNHIQ</sequence>
<feature type="region of interest" description="Disordered" evidence="2">
    <location>
        <begin position="171"/>
        <end position="195"/>
    </location>
</feature>
<feature type="compositionally biased region" description="Basic and acidic residues" evidence="2">
    <location>
        <begin position="507"/>
        <end position="530"/>
    </location>
</feature>
<keyword evidence="6" id="KW-1185">Reference proteome</keyword>
<evidence type="ECO:0008006" key="7">
    <source>
        <dbReference type="Google" id="ProtNLM"/>
    </source>
</evidence>
<evidence type="ECO:0000259" key="3">
    <source>
        <dbReference type="Pfam" id="PF00823"/>
    </source>
</evidence>
<dbReference type="OrthoDB" id="4753487at2"/>
<dbReference type="GO" id="GO:0052572">
    <property type="term" value="P:response to host immune response"/>
    <property type="evidence" value="ECO:0007669"/>
    <property type="project" value="TreeGrafter"/>
</dbReference>
<dbReference type="Pfam" id="PF18878">
    <property type="entry name" value="PPE-PPW"/>
    <property type="match status" value="1"/>
</dbReference>
<feature type="domain" description="PPE" evidence="3">
    <location>
        <begin position="6"/>
        <end position="165"/>
    </location>
</feature>